<comment type="caution">
    <text evidence="1">The sequence shown here is derived from an EMBL/GenBank/DDBJ whole genome shotgun (WGS) entry which is preliminary data.</text>
</comment>
<name>X1D6N3_9ZZZZ</name>
<dbReference type="AlphaFoldDB" id="X1D6N3"/>
<feature type="non-terminal residue" evidence="1">
    <location>
        <position position="1"/>
    </location>
</feature>
<dbReference type="EMBL" id="BART01032972">
    <property type="protein sequence ID" value="GAH16396.1"/>
    <property type="molecule type" value="Genomic_DNA"/>
</dbReference>
<dbReference type="SUPFAM" id="SSF56784">
    <property type="entry name" value="HAD-like"/>
    <property type="match status" value="1"/>
</dbReference>
<dbReference type="InterPro" id="IPR036412">
    <property type="entry name" value="HAD-like_sf"/>
</dbReference>
<dbReference type="Gene3D" id="3.40.50.1000">
    <property type="entry name" value="HAD superfamily/HAD-like"/>
    <property type="match status" value="1"/>
</dbReference>
<dbReference type="InterPro" id="IPR023214">
    <property type="entry name" value="HAD_sf"/>
</dbReference>
<organism evidence="1">
    <name type="scientific">marine sediment metagenome</name>
    <dbReference type="NCBI Taxonomy" id="412755"/>
    <lineage>
        <taxon>unclassified sequences</taxon>
        <taxon>metagenomes</taxon>
        <taxon>ecological metagenomes</taxon>
    </lineage>
</organism>
<evidence type="ECO:0008006" key="2">
    <source>
        <dbReference type="Google" id="ProtNLM"/>
    </source>
</evidence>
<protein>
    <recommendedName>
        <fullName evidence="2">HAD family hydrolase</fullName>
    </recommendedName>
</protein>
<gene>
    <name evidence="1" type="ORF">S01H4_56820</name>
</gene>
<accession>X1D6N3</accession>
<reference evidence="1" key="1">
    <citation type="journal article" date="2014" name="Front. Microbiol.">
        <title>High frequency of phylogenetically diverse reductive dehalogenase-homologous genes in deep subseafloor sedimentary metagenomes.</title>
        <authorList>
            <person name="Kawai M."/>
            <person name="Futagami T."/>
            <person name="Toyoda A."/>
            <person name="Takaki Y."/>
            <person name="Nishi S."/>
            <person name="Hori S."/>
            <person name="Arai W."/>
            <person name="Tsubouchi T."/>
            <person name="Morono Y."/>
            <person name="Uchiyama I."/>
            <person name="Ito T."/>
            <person name="Fujiyama A."/>
            <person name="Inagaki F."/>
            <person name="Takami H."/>
        </authorList>
    </citation>
    <scope>NUCLEOTIDE SEQUENCE</scope>
    <source>
        <strain evidence="1">Expedition CK06-06</strain>
    </source>
</reference>
<proteinExistence type="predicted"/>
<sequence>IGDNIRDIEAAINIGAHSIAVHTKLAKVETLQEADTIIKENDIPFKLIEEIEKLL</sequence>
<evidence type="ECO:0000313" key="1">
    <source>
        <dbReference type="EMBL" id="GAH16396.1"/>
    </source>
</evidence>
<dbReference type="Pfam" id="PF13242">
    <property type="entry name" value="Hydrolase_like"/>
    <property type="match status" value="1"/>
</dbReference>